<evidence type="ECO:0000313" key="3">
    <source>
        <dbReference type="Proteomes" id="UP000606194"/>
    </source>
</evidence>
<evidence type="ECO:0000256" key="1">
    <source>
        <dbReference type="SAM" id="MobiDB-lite"/>
    </source>
</evidence>
<evidence type="ECO:0000313" key="2">
    <source>
        <dbReference type="EMBL" id="GGR79098.1"/>
    </source>
</evidence>
<dbReference type="Proteomes" id="UP000606194">
    <property type="component" value="Unassembled WGS sequence"/>
</dbReference>
<dbReference type="AlphaFoldDB" id="A0A918FTF7"/>
<proteinExistence type="predicted"/>
<feature type="region of interest" description="Disordered" evidence="1">
    <location>
        <begin position="42"/>
        <end position="86"/>
    </location>
</feature>
<name>A0A918FTF7_9ACTN</name>
<reference evidence="2" key="2">
    <citation type="submission" date="2020-09" db="EMBL/GenBank/DDBJ databases">
        <authorList>
            <person name="Sun Q."/>
            <person name="Ohkuma M."/>
        </authorList>
    </citation>
    <scope>NUCLEOTIDE SEQUENCE</scope>
    <source>
        <strain evidence="2">JCM 4386</strain>
    </source>
</reference>
<organism evidence="2 3">
    <name type="scientific">Streptomyces humidus</name>
    <dbReference type="NCBI Taxonomy" id="52259"/>
    <lineage>
        <taxon>Bacteria</taxon>
        <taxon>Bacillati</taxon>
        <taxon>Actinomycetota</taxon>
        <taxon>Actinomycetes</taxon>
        <taxon>Kitasatosporales</taxon>
        <taxon>Streptomycetaceae</taxon>
        <taxon>Streptomyces</taxon>
    </lineage>
</organism>
<protein>
    <submittedName>
        <fullName evidence="2">Uncharacterized protein</fullName>
    </submittedName>
</protein>
<sequence length="86" mass="9035">MIPGRLTVESTHRIVALVVGARTTAASAGFRPSDLGLDAVDGTSTRCRRPAPATPVSAPRSGTPVPESARWPDMSRNATPAARRRT</sequence>
<gene>
    <name evidence="2" type="ORF">GCM10010269_17920</name>
</gene>
<dbReference type="EMBL" id="BMTL01000006">
    <property type="protein sequence ID" value="GGR79098.1"/>
    <property type="molecule type" value="Genomic_DNA"/>
</dbReference>
<reference evidence="2" key="1">
    <citation type="journal article" date="2014" name="Int. J. Syst. Evol. Microbiol.">
        <title>Complete genome sequence of Corynebacterium casei LMG S-19264T (=DSM 44701T), isolated from a smear-ripened cheese.</title>
        <authorList>
            <consortium name="US DOE Joint Genome Institute (JGI-PGF)"/>
            <person name="Walter F."/>
            <person name="Albersmeier A."/>
            <person name="Kalinowski J."/>
            <person name="Ruckert C."/>
        </authorList>
    </citation>
    <scope>NUCLEOTIDE SEQUENCE</scope>
    <source>
        <strain evidence="2">JCM 4386</strain>
    </source>
</reference>
<comment type="caution">
    <text evidence="2">The sequence shown here is derived from an EMBL/GenBank/DDBJ whole genome shotgun (WGS) entry which is preliminary data.</text>
</comment>
<accession>A0A918FTF7</accession>
<keyword evidence="3" id="KW-1185">Reference proteome</keyword>